<evidence type="ECO:0000313" key="2">
    <source>
        <dbReference type="Proteomes" id="UP000317430"/>
    </source>
</evidence>
<dbReference type="AlphaFoldDB" id="A0A5C5SH84"/>
<accession>A0A5C5SH84</accession>
<dbReference type="OrthoDB" id="2225565at2"/>
<organism evidence="1 2">
    <name type="scientific">Streptococcus cuniculipharyngis</name>
    <dbReference type="NCBI Taxonomy" id="1562651"/>
    <lineage>
        <taxon>Bacteria</taxon>
        <taxon>Bacillati</taxon>
        <taxon>Bacillota</taxon>
        <taxon>Bacilli</taxon>
        <taxon>Lactobacillales</taxon>
        <taxon>Streptococcaceae</taxon>
        <taxon>Streptococcus</taxon>
    </lineage>
</organism>
<dbReference type="RefSeq" id="WP_146566721.1">
    <property type="nucleotide sequence ID" value="NZ_VOHL01000001.1"/>
</dbReference>
<reference evidence="1 2" key="1">
    <citation type="submission" date="2019-08" db="EMBL/GenBank/DDBJ databases">
        <authorList>
            <person name="Lei W."/>
        </authorList>
    </citation>
    <scope>NUCLEOTIDE SEQUENCE [LARGE SCALE GENOMIC DNA]</scope>
    <source>
        <strain evidence="1 2">CCUG 66496</strain>
    </source>
</reference>
<comment type="caution">
    <text evidence="1">The sequence shown here is derived from an EMBL/GenBank/DDBJ whole genome shotgun (WGS) entry which is preliminary data.</text>
</comment>
<dbReference type="EMBL" id="VOHL01000001">
    <property type="protein sequence ID" value="TWS99291.1"/>
    <property type="molecule type" value="Genomic_DNA"/>
</dbReference>
<keyword evidence="2" id="KW-1185">Reference proteome</keyword>
<evidence type="ECO:0000313" key="1">
    <source>
        <dbReference type="EMBL" id="TWS99291.1"/>
    </source>
</evidence>
<gene>
    <name evidence="1" type="ORF">FRX57_02900</name>
</gene>
<name>A0A5C5SH84_9STRE</name>
<proteinExistence type="predicted"/>
<protein>
    <submittedName>
        <fullName evidence="1">Uncharacterized protein</fullName>
    </submittedName>
</protein>
<sequence>MTQTLFKAYNEFLKKRYGRSASKETYENFIGYCRRGVMENGVKPILNPVNLYAFGCGISSAEAVDLLFEKAVADG</sequence>
<dbReference type="Proteomes" id="UP000317430">
    <property type="component" value="Unassembled WGS sequence"/>
</dbReference>